<evidence type="ECO:0000313" key="2">
    <source>
        <dbReference type="Proteomes" id="UP000183209"/>
    </source>
</evidence>
<dbReference type="Proteomes" id="UP000183209">
    <property type="component" value="Unassembled WGS sequence"/>
</dbReference>
<proteinExistence type="predicted"/>
<dbReference type="RefSeq" id="WP_074978400.1">
    <property type="nucleotide sequence ID" value="NZ_FPAG01000005.1"/>
</dbReference>
<gene>
    <name evidence="1" type="ORF">SAMN04487906_1862</name>
</gene>
<protein>
    <submittedName>
        <fullName evidence="1">Uncharacterized protein</fullName>
    </submittedName>
</protein>
<organism evidence="1 2">
    <name type="scientific">Zhouia amylolytica</name>
    <dbReference type="NCBI Taxonomy" id="376730"/>
    <lineage>
        <taxon>Bacteria</taxon>
        <taxon>Pseudomonadati</taxon>
        <taxon>Bacteroidota</taxon>
        <taxon>Flavobacteriia</taxon>
        <taxon>Flavobacteriales</taxon>
        <taxon>Flavobacteriaceae</taxon>
        <taxon>Zhouia</taxon>
    </lineage>
</organism>
<dbReference type="EMBL" id="FPAG01000005">
    <property type="protein sequence ID" value="SFS84323.1"/>
    <property type="molecule type" value="Genomic_DNA"/>
</dbReference>
<dbReference type="AlphaFoldDB" id="A0A1I6T581"/>
<sequence>MNKTQEFIKVNEDHWECLCGNDTMDIGFFPCDNKGDCKEPDSSWEGLYSCQKCGRIIEPETYKVIGINSNAKKYDDFIN</sequence>
<dbReference type="OrthoDB" id="770050at2"/>
<evidence type="ECO:0000313" key="1">
    <source>
        <dbReference type="EMBL" id="SFS84323.1"/>
    </source>
</evidence>
<reference evidence="1 2" key="1">
    <citation type="submission" date="2016-10" db="EMBL/GenBank/DDBJ databases">
        <authorList>
            <person name="de Groot N.N."/>
        </authorList>
    </citation>
    <scope>NUCLEOTIDE SEQUENCE [LARGE SCALE GENOMIC DNA]</scope>
    <source>
        <strain evidence="1 2">CGMCC 1.6114</strain>
    </source>
</reference>
<accession>A0A1I6T581</accession>
<name>A0A1I6T581_9FLAO</name>